<sequence>LPPFLVMSARFDMGLEIDAQRFVEKLRQHNYQVEYYVIGGITTHGTIASRFSKNEARRHFFTFIRQNMI</sequence>
<comment type="caution">
    <text evidence="1">The sequence shown here is derived from an EMBL/GenBank/DDBJ whole genome shotgun (WGS) entry which is preliminary data.</text>
</comment>
<dbReference type="EMBL" id="CAJOBH010226820">
    <property type="protein sequence ID" value="CAF5054246.1"/>
    <property type="molecule type" value="Genomic_DNA"/>
</dbReference>
<accession>A0A8S3EHK8</accession>
<feature type="non-terminal residue" evidence="1">
    <location>
        <position position="1"/>
    </location>
</feature>
<organism evidence="1 2">
    <name type="scientific">Rotaria magnacalcarata</name>
    <dbReference type="NCBI Taxonomy" id="392030"/>
    <lineage>
        <taxon>Eukaryota</taxon>
        <taxon>Metazoa</taxon>
        <taxon>Spiralia</taxon>
        <taxon>Gnathifera</taxon>
        <taxon>Rotifera</taxon>
        <taxon>Eurotatoria</taxon>
        <taxon>Bdelloidea</taxon>
        <taxon>Philodinida</taxon>
        <taxon>Philodinidae</taxon>
        <taxon>Rotaria</taxon>
    </lineage>
</organism>
<protein>
    <submittedName>
        <fullName evidence="1">Uncharacterized protein</fullName>
    </submittedName>
</protein>
<dbReference type="InterPro" id="IPR029058">
    <property type="entry name" value="AB_hydrolase_fold"/>
</dbReference>
<dbReference type="SUPFAM" id="SSF53474">
    <property type="entry name" value="alpha/beta-Hydrolases"/>
    <property type="match status" value="1"/>
</dbReference>
<evidence type="ECO:0000313" key="2">
    <source>
        <dbReference type="Proteomes" id="UP000681967"/>
    </source>
</evidence>
<evidence type="ECO:0000313" key="1">
    <source>
        <dbReference type="EMBL" id="CAF5054246.1"/>
    </source>
</evidence>
<dbReference type="Proteomes" id="UP000681967">
    <property type="component" value="Unassembled WGS sequence"/>
</dbReference>
<reference evidence="1" key="1">
    <citation type="submission" date="2021-02" db="EMBL/GenBank/DDBJ databases">
        <authorList>
            <person name="Nowell W R."/>
        </authorList>
    </citation>
    <scope>NUCLEOTIDE SEQUENCE</scope>
</reference>
<gene>
    <name evidence="1" type="ORF">BYL167_LOCUS58467</name>
</gene>
<name>A0A8S3EHK8_9BILA</name>
<dbReference type="AlphaFoldDB" id="A0A8S3EHK8"/>
<proteinExistence type="predicted"/>